<proteinExistence type="predicted"/>
<protein>
    <submittedName>
        <fullName evidence="1">Uncharacterized protein</fullName>
    </submittedName>
</protein>
<evidence type="ECO:0000313" key="1">
    <source>
        <dbReference type="EMBL" id="OQR97413.1"/>
    </source>
</evidence>
<dbReference type="OrthoDB" id="60699at2759"/>
<organism evidence="1 2">
    <name type="scientific">Thraustotheca clavata</name>
    <dbReference type="NCBI Taxonomy" id="74557"/>
    <lineage>
        <taxon>Eukaryota</taxon>
        <taxon>Sar</taxon>
        <taxon>Stramenopiles</taxon>
        <taxon>Oomycota</taxon>
        <taxon>Saprolegniomycetes</taxon>
        <taxon>Saprolegniales</taxon>
        <taxon>Achlyaceae</taxon>
        <taxon>Thraustotheca</taxon>
    </lineage>
</organism>
<sequence>MLFRSSAQIADLTQENERLRLLLALEQANTKVLQNKVIDLQLTLQHETLDREVLEQEYTNLKNFIRTTFQMPDQTLPRLSIGSVLPYTKPKSPPLHRVSLNAKPLLLTMMEEEDGPVKPLSNSATEAKELLDRSAAILQQLKRSTKLEEGQRTVKIQEEWTEEPIPALNSNINSTEWNKLLVEWAQGDARKFDYLSKWLTHHLNGPSSSSSPYGSPRVELKSMTPDVLDRFLKLILPKLRIARPDLDVKCFTKDYVGHSLRIVVENKSPRYSRPSSSLASIQEC</sequence>
<keyword evidence="2" id="KW-1185">Reference proteome</keyword>
<accession>A0A1V9ZHE5</accession>
<reference evidence="1 2" key="1">
    <citation type="journal article" date="2014" name="Genome Biol. Evol.">
        <title>The secreted proteins of Achlya hypogyna and Thraustotheca clavata identify the ancestral oomycete secretome and reveal gene acquisitions by horizontal gene transfer.</title>
        <authorList>
            <person name="Misner I."/>
            <person name="Blouin N."/>
            <person name="Leonard G."/>
            <person name="Richards T.A."/>
            <person name="Lane C.E."/>
        </authorList>
    </citation>
    <scope>NUCLEOTIDE SEQUENCE [LARGE SCALE GENOMIC DNA]</scope>
    <source>
        <strain evidence="1 2">ATCC 34112</strain>
    </source>
</reference>
<name>A0A1V9ZHE5_9STRA</name>
<dbReference type="AlphaFoldDB" id="A0A1V9ZHE5"/>
<evidence type="ECO:0000313" key="2">
    <source>
        <dbReference type="Proteomes" id="UP000243217"/>
    </source>
</evidence>
<dbReference type="STRING" id="74557.A0A1V9ZHE5"/>
<gene>
    <name evidence="1" type="ORF">THRCLA_06975</name>
</gene>
<dbReference type="EMBL" id="JNBS01001914">
    <property type="protein sequence ID" value="OQR97413.1"/>
    <property type="molecule type" value="Genomic_DNA"/>
</dbReference>
<dbReference type="Proteomes" id="UP000243217">
    <property type="component" value="Unassembled WGS sequence"/>
</dbReference>
<comment type="caution">
    <text evidence="1">The sequence shown here is derived from an EMBL/GenBank/DDBJ whole genome shotgun (WGS) entry which is preliminary data.</text>
</comment>